<dbReference type="GO" id="GO:0016758">
    <property type="term" value="F:hexosyltransferase activity"/>
    <property type="evidence" value="ECO:0007669"/>
    <property type="project" value="TreeGrafter"/>
</dbReference>
<dbReference type="EMBL" id="BMFO01000001">
    <property type="protein sequence ID" value="GGF86154.1"/>
    <property type="molecule type" value="Genomic_DNA"/>
</dbReference>
<dbReference type="InterPro" id="IPR004629">
    <property type="entry name" value="WecG_TagA_CpsF"/>
</dbReference>
<organism evidence="3 4">
    <name type="scientific">Arenimonas maotaiensis</name>
    <dbReference type="NCBI Taxonomy" id="1446479"/>
    <lineage>
        <taxon>Bacteria</taxon>
        <taxon>Pseudomonadati</taxon>
        <taxon>Pseudomonadota</taxon>
        <taxon>Gammaproteobacteria</taxon>
        <taxon>Lysobacterales</taxon>
        <taxon>Lysobacteraceae</taxon>
        <taxon>Arenimonas</taxon>
    </lineage>
</organism>
<evidence type="ECO:0000256" key="1">
    <source>
        <dbReference type="ARBA" id="ARBA00022676"/>
    </source>
</evidence>
<dbReference type="NCBIfam" id="TIGR00696">
    <property type="entry name" value="wecG_tagA_cpsF"/>
    <property type="match status" value="1"/>
</dbReference>
<dbReference type="AlphaFoldDB" id="A0A917FJH4"/>
<reference evidence="3" key="1">
    <citation type="journal article" date="2014" name="Int. J. Syst. Evol. Microbiol.">
        <title>Complete genome sequence of Corynebacterium casei LMG S-19264T (=DSM 44701T), isolated from a smear-ripened cheese.</title>
        <authorList>
            <consortium name="US DOE Joint Genome Institute (JGI-PGF)"/>
            <person name="Walter F."/>
            <person name="Albersmeier A."/>
            <person name="Kalinowski J."/>
            <person name="Ruckert C."/>
        </authorList>
    </citation>
    <scope>NUCLEOTIDE SEQUENCE</scope>
    <source>
        <strain evidence="3">CGMCC 1.12726</strain>
    </source>
</reference>
<evidence type="ECO:0000313" key="4">
    <source>
        <dbReference type="Proteomes" id="UP000632858"/>
    </source>
</evidence>
<dbReference type="Proteomes" id="UP000632858">
    <property type="component" value="Unassembled WGS sequence"/>
</dbReference>
<proteinExistence type="predicted"/>
<dbReference type="PANTHER" id="PTHR34136:SF1">
    <property type="entry name" value="UDP-N-ACETYL-D-MANNOSAMINURONIC ACID TRANSFERASE"/>
    <property type="match status" value="1"/>
</dbReference>
<keyword evidence="1" id="KW-0328">Glycosyltransferase</keyword>
<reference evidence="3" key="2">
    <citation type="submission" date="2020-09" db="EMBL/GenBank/DDBJ databases">
        <authorList>
            <person name="Sun Q."/>
            <person name="Zhou Y."/>
        </authorList>
    </citation>
    <scope>NUCLEOTIDE SEQUENCE</scope>
    <source>
        <strain evidence="3">CGMCC 1.12726</strain>
    </source>
</reference>
<evidence type="ECO:0000313" key="3">
    <source>
        <dbReference type="EMBL" id="GGF86154.1"/>
    </source>
</evidence>
<evidence type="ECO:0000256" key="2">
    <source>
        <dbReference type="ARBA" id="ARBA00022679"/>
    </source>
</evidence>
<comment type="caution">
    <text evidence="3">The sequence shown here is derived from an EMBL/GenBank/DDBJ whole genome shotgun (WGS) entry which is preliminary data.</text>
</comment>
<dbReference type="PANTHER" id="PTHR34136">
    <property type="match status" value="1"/>
</dbReference>
<keyword evidence="2 3" id="KW-0808">Transferase</keyword>
<name>A0A917FJH4_9GAMM</name>
<dbReference type="Pfam" id="PF03808">
    <property type="entry name" value="Glyco_tran_WecG"/>
    <property type="match status" value="1"/>
</dbReference>
<sequence length="232" mass="26464">MESRLVNGVKVHAPPSRQALIDYAFANGSLLVAVNAEKILHATEQTRNIINRNIGYPDGIGAVLGLRRKGQGDAVKIPGCELWLDIIRAHWQDKTFYLVGGRDSVIQATVERLHEEFPGIRILAYRNGYLANEDEKHALIADIADKKPDVVFVAMGSPKQELLMEEMQRAHSALYQGLGGSFDVYTGQVRRAPAWWVEHHLEWLYRLLQEPTRIKRQIHLIRFLFRLYAGRF</sequence>
<keyword evidence="4" id="KW-1185">Reference proteome</keyword>
<dbReference type="RefSeq" id="WP_188447443.1">
    <property type="nucleotide sequence ID" value="NZ_BMFO01000001.1"/>
</dbReference>
<dbReference type="CDD" id="cd06533">
    <property type="entry name" value="Glyco_transf_WecG_TagA"/>
    <property type="match status" value="1"/>
</dbReference>
<protein>
    <submittedName>
        <fullName evidence="3">UDP-N-acetyl-D-mannosaminuronic acid transferase</fullName>
    </submittedName>
</protein>
<accession>A0A917FJH4</accession>
<gene>
    <name evidence="3" type="primary">wecG</name>
    <name evidence="3" type="ORF">GCM10010960_05210</name>
</gene>